<keyword evidence="1" id="KW-0812">Transmembrane</keyword>
<dbReference type="Proteomes" id="UP001359559">
    <property type="component" value="Unassembled WGS sequence"/>
</dbReference>
<reference evidence="2 3" key="1">
    <citation type="submission" date="2024-01" db="EMBL/GenBank/DDBJ databases">
        <title>The genomes of 5 underutilized Papilionoideae crops provide insights into root nodulation and disease resistance.</title>
        <authorList>
            <person name="Yuan L."/>
        </authorList>
    </citation>
    <scope>NUCLEOTIDE SEQUENCE [LARGE SCALE GENOMIC DNA]</scope>
    <source>
        <strain evidence="2">LY-2023</strain>
        <tissue evidence="2">Leaf</tissue>
    </source>
</reference>
<feature type="transmembrane region" description="Helical" evidence="1">
    <location>
        <begin position="6"/>
        <end position="23"/>
    </location>
</feature>
<keyword evidence="3" id="KW-1185">Reference proteome</keyword>
<keyword evidence="1" id="KW-1133">Transmembrane helix</keyword>
<keyword evidence="1" id="KW-0472">Membrane</keyword>
<comment type="caution">
    <text evidence="2">The sequence shown here is derived from an EMBL/GenBank/DDBJ whole genome shotgun (WGS) entry which is preliminary data.</text>
</comment>
<feature type="transmembrane region" description="Helical" evidence="1">
    <location>
        <begin position="35"/>
        <end position="55"/>
    </location>
</feature>
<sequence>MCNINLFSLVCIISSVCLIKLPISSCKIPPSQNKISVEDVILMIINTLWYVYVSYIMACKCEIRNTIMIGVICLMCSFICLRMILDVL</sequence>
<evidence type="ECO:0000313" key="2">
    <source>
        <dbReference type="EMBL" id="KAK7302788.1"/>
    </source>
</evidence>
<proteinExistence type="predicted"/>
<gene>
    <name evidence="2" type="ORF">RJT34_13684</name>
</gene>
<accession>A0AAN9JRK3</accession>
<evidence type="ECO:0000313" key="3">
    <source>
        <dbReference type="Proteomes" id="UP001359559"/>
    </source>
</evidence>
<name>A0AAN9JRK3_CLITE</name>
<feature type="transmembrane region" description="Helical" evidence="1">
    <location>
        <begin position="67"/>
        <end position="85"/>
    </location>
</feature>
<dbReference type="AlphaFoldDB" id="A0AAN9JRK3"/>
<organism evidence="2 3">
    <name type="scientific">Clitoria ternatea</name>
    <name type="common">Butterfly pea</name>
    <dbReference type="NCBI Taxonomy" id="43366"/>
    <lineage>
        <taxon>Eukaryota</taxon>
        <taxon>Viridiplantae</taxon>
        <taxon>Streptophyta</taxon>
        <taxon>Embryophyta</taxon>
        <taxon>Tracheophyta</taxon>
        <taxon>Spermatophyta</taxon>
        <taxon>Magnoliopsida</taxon>
        <taxon>eudicotyledons</taxon>
        <taxon>Gunneridae</taxon>
        <taxon>Pentapetalae</taxon>
        <taxon>rosids</taxon>
        <taxon>fabids</taxon>
        <taxon>Fabales</taxon>
        <taxon>Fabaceae</taxon>
        <taxon>Papilionoideae</taxon>
        <taxon>50 kb inversion clade</taxon>
        <taxon>NPAAA clade</taxon>
        <taxon>indigoferoid/millettioid clade</taxon>
        <taxon>Phaseoleae</taxon>
        <taxon>Clitoria</taxon>
    </lineage>
</organism>
<evidence type="ECO:0000256" key="1">
    <source>
        <dbReference type="SAM" id="Phobius"/>
    </source>
</evidence>
<dbReference type="EMBL" id="JAYKXN010000003">
    <property type="protein sequence ID" value="KAK7302788.1"/>
    <property type="molecule type" value="Genomic_DNA"/>
</dbReference>
<protein>
    <submittedName>
        <fullName evidence="2">Uncharacterized protein</fullName>
    </submittedName>
</protein>